<proteinExistence type="predicted"/>
<dbReference type="NCBIfam" id="TIGR00254">
    <property type="entry name" value="GGDEF"/>
    <property type="match status" value="1"/>
</dbReference>
<feature type="transmembrane region" description="Helical" evidence="2">
    <location>
        <begin position="218"/>
        <end position="236"/>
    </location>
</feature>
<organism evidence="5 6">
    <name type="scientific">Nocardioides aromaticivorans</name>
    <dbReference type="NCBI Taxonomy" id="200618"/>
    <lineage>
        <taxon>Bacteria</taxon>
        <taxon>Bacillati</taxon>
        <taxon>Actinomycetota</taxon>
        <taxon>Actinomycetes</taxon>
        <taxon>Propionibacteriales</taxon>
        <taxon>Nocardioidaceae</taxon>
        <taxon>Nocardioides</taxon>
    </lineage>
</organism>
<gene>
    <name evidence="5" type="ORF">CFH99_21885</name>
</gene>
<protein>
    <recommendedName>
        <fullName evidence="7">Diguanylate cyclase/phosphodiesterase</fullName>
    </recommendedName>
</protein>
<feature type="transmembrane region" description="Helical" evidence="2">
    <location>
        <begin position="126"/>
        <end position="143"/>
    </location>
</feature>
<feature type="transmembrane region" description="Helical" evidence="2">
    <location>
        <begin position="286"/>
        <end position="305"/>
    </location>
</feature>
<feature type="domain" description="GGDEF" evidence="4">
    <location>
        <begin position="381"/>
        <end position="503"/>
    </location>
</feature>
<evidence type="ECO:0000313" key="5">
    <source>
        <dbReference type="EMBL" id="QSR28278.1"/>
    </source>
</evidence>
<dbReference type="Gene3D" id="3.30.70.270">
    <property type="match status" value="1"/>
</dbReference>
<dbReference type="CDD" id="cd01949">
    <property type="entry name" value="GGDEF"/>
    <property type="match status" value="1"/>
</dbReference>
<reference evidence="5 6" key="1">
    <citation type="submission" date="2017-06" db="EMBL/GenBank/DDBJ databases">
        <title>Complete Genome Sequence of the Soil Carbazole-Degrading Bacterium Nocardioides aromaticivorans IC177.</title>
        <authorList>
            <person name="Vejarano F."/>
            <person name="Suzuki-Minakuchi C."/>
            <person name="Ohtsubo Y."/>
            <person name="Tsuda M."/>
            <person name="Okada K."/>
            <person name="Nojiri H."/>
        </authorList>
    </citation>
    <scope>NUCLEOTIDE SEQUENCE [LARGE SCALE GENOMIC DNA]</scope>
    <source>
        <strain evidence="5 6">IC177</strain>
    </source>
</reference>
<dbReference type="SMART" id="SM00052">
    <property type="entry name" value="EAL"/>
    <property type="match status" value="1"/>
</dbReference>
<feature type="transmembrane region" description="Helical" evidence="2">
    <location>
        <begin position="36"/>
        <end position="57"/>
    </location>
</feature>
<dbReference type="InterPro" id="IPR029787">
    <property type="entry name" value="Nucleotide_cyclase"/>
</dbReference>
<evidence type="ECO:0000259" key="3">
    <source>
        <dbReference type="PROSITE" id="PS50883"/>
    </source>
</evidence>
<feature type="domain" description="EAL" evidence="3">
    <location>
        <begin position="502"/>
        <end position="737"/>
    </location>
</feature>
<name>A0ABX7PQJ5_9ACTN</name>
<evidence type="ECO:0000313" key="6">
    <source>
        <dbReference type="Proteomes" id="UP000662818"/>
    </source>
</evidence>
<dbReference type="PANTHER" id="PTHR33121:SF79">
    <property type="entry name" value="CYCLIC DI-GMP PHOSPHODIESTERASE PDED-RELATED"/>
    <property type="match status" value="1"/>
</dbReference>
<sequence length="737" mass="77104">MRTGRSTMDERDGSAPTGAPRTTTASRPVAGPAPAWGPYAALGAGLVLAASFVPASGTGARPAVYLVTAGFGTVLSIIGARRMVGPQRRIWWAFAFGQASFLAGDAYVELHVAAGTTVPQPSLADVGYLACYPALALGTLWMIRGRWRGQDRPAFLDAMIVTSGLTVVGGVLLVGPAAVEGGASLLAQAVAASYPAFDLLLLALAVRLVAGGLVRSPAMWGMLAGCALLLLADLYYVSRAVTGVPYPAWVDAVYLVSYVLYGFAAVHPSAPELSEPAPTRGSASGWGRMAWLGVALVLAPVTGQLAHLLDYEHGERVALVGGFLVAGLVVVRLADLVRDLQVKAVQLAALARRDGLTGIANRLTWEHELSRACATARETQTDLTVAILDFDHFKAYNDEHGHPAGDQVLKATSAAWAAALPAQGFVARFGGEEFAVLLPGLAGPEAVRVLERLRTAVTHAQTCSIGTATWQVAETPAALVARADQALYHAKREGRNRISIHDGGAFTIASVAAEDPLLETMSAVFQPIVDLHSDAVLAHEALSRFEGASPQEVFERALRDGTAPTVEARAVRAALAAWPGGSLLALNLSPTALVSRAVEQVLPWDMSGLIVELTETDLAECSDAVMVTLEGLRARGALLAVDDFGTGLSNVHRIAMLRPDLIKLDMSLVRGVDADPRLHGAIAATLVLAQHTGSRVIAEGIETQAERDCLVGLGVRLGQGYLIGRPAQGPVTAPDLS</sequence>
<dbReference type="PROSITE" id="PS50883">
    <property type="entry name" value="EAL"/>
    <property type="match status" value="1"/>
</dbReference>
<keyword evidence="2" id="KW-0472">Membrane</keyword>
<feature type="transmembrane region" description="Helical" evidence="2">
    <location>
        <begin position="185"/>
        <end position="206"/>
    </location>
</feature>
<dbReference type="InterPro" id="IPR043128">
    <property type="entry name" value="Rev_trsase/Diguanyl_cyclase"/>
</dbReference>
<dbReference type="InterPro" id="IPR000160">
    <property type="entry name" value="GGDEF_dom"/>
</dbReference>
<feature type="transmembrane region" description="Helical" evidence="2">
    <location>
        <begin position="317"/>
        <end position="334"/>
    </location>
</feature>
<dbReference type="Gene3D" id="3.20.20.450">
    <property type="entry name" value="EAL domain"/>
    <property type="match status" value="1"/>
</dbReference>
<dbReference type="Pfam" id="PF00990">
    <property type="entry name" value="GGDEF"/>
    <property type="match status" value="1"/>
</dbReference>
<dbReference type="InterPro" id="IPR035919">
    <property type="entry name" value="EAL_sf"/>
</dbReference>
<dbReference type="PROSITE" id="PS50887">
    <property type="entry name" value="GGDEF"/>
    <property type="match status" value="1"/>
</dbReference>
<dbReference type="SMART" id="SM00267">
    <property type="entry name" value="GGDEF"/>
    <property type="match status" value="1"/>
</dbReference>
<dbReference type="CDD" id="cd01948">
    <property type="entry name" value="EAL"/>
    <property type="match status" value="1"/>
</dbReference>
<keyword evidence="2" id="KW-1133">Transmembrane helix</keyword>
<feature type="transmembrane region" description="Helical" evidence="2">
    <location>
        <begin position="63"/>
        <end position="80"/>
    </location>
</feature>
<dbReference type="InterPro" id="IPR001633">
    <property type="entry name" value="EAL_dom"/>
</dbReference>
<feature type="region of interest" description="Disordered" evidence="1">
    <location>
        <begin position="1"/>
        <end position="30"/>
    </location>
</feature>
<feature type="transmembrane region" description="Helical" evidence="2">
    <location>
        <begin position="155"/>
        <end position="179"/>
    </location>
</feature>
<dbReference type="SUPFAM" id="SSF55073">
    <property type="entry name" value="Nucleotide cyclase"/>
    <property type="match status" value="1"/>
</dbReference>
<evidence type="ECO:0000259" key="4">
    <source>
        <dbReference type="PROSITE" id="PS50887"/>
    </source>
</evidence>
<dbReference type="Proteomes" id="UP000662818">
    <property type="component" value="Chromosome"/>
</dbReference>
<dbReference type="SUPFAM" id="SSF141868">
    <property type="entry name" value="EAL domain-like"/>
    <property type="match status" value="1"/>
</dbReference>
<dbReference type="PANTHER" id="PTHR33121">
    <property type="entry name" value="CYCLIC DI-GMP PHOSPHODIESTERASE PDEF"/>
    <property type="match status" value="1"/>
</dbReference>
<dbReference type="Pfam" id="PF00563">
    <property type="entry name" value="EAL"/>
    <property type="match status" value="1"/>
</dbReference>
<keyword evidence="2" id="KW-0812">Transmembrane</keyword>
<accession>A0ABX7PQJ5</accession>
<evidence type="ECO:0000256" key="2">
    <source>
        <dbReference type="SAM" id="Phobius"/>
    </source>
</evidence>
<evidence type="ECO:0000256" key="1">
    <source>
        <dbReference type="SAM" id="MobiDB-lite"/>
    </source>
</evidence>
<evidence type="ECO:0008006" key="7">
    <source>
        <dbReference type="Google" id="ProtNLM"/>
    </source>
</evidence>
<feature type="transmembrane region" description="Helical" evidence="2">
    <location>
        <begin position="248"/>
        <end position="266"/>
    </location>
</feature>
<dbReference type="InterPro" id="IPR050706">
    <property type="entry name" value="Cyclic-di-GMP_PDE-like"/>
</dbReference>
<dbReference type="EMBL" id="CP022295">
    <property type="protein sequence ID" value="QSR28278.1"/>
    <property type="molecule type" value="Genomic_DNA"/>
</dbReference>
<keyword evidence="6" id="KW-1185">Reference proteome</keyword>